<dbReference type="PANTHER" id="PTHR46268">
    <property type="entry name" value="STRESS RESPONSE PROTEIN NHAX"/>
    <property type="match status" value="1"/>
</dbReference>
<keyword evidence="3" id="KW-1185">Reference proteome</keyword>
<reference evidence="3" key="1">
    <citation type="submission" date="2017-06" db="EMBL/GenBank/DDBJ databases">
        <title>Complete Genome Sequence of Mycobacterium shigaense.</title>
        <authorList>
            <person name="Fukano H."/>
            <person name="Yoshida M."/>
            <person name="Kazumi Y."/>
            <person name="Ogura Y."/>
            <person name="Mitarai S."/>
            <person name="Hayashi T."/>
            <person name="Hoshino Y."/>
        </authorList>
    </citation>
    <scope>NUCLEOTIDE SEQUENCE [LARGE SCALE GENOMIC DNA]</scope>
    <source>
        <strain evidence="3">UN-152</strain>
    </source>
</reference>
<dbReference type="InterPro" id="IPR014729">
    <property type="entry name" value="Rossmann-like_a/b/a_fold"/>
</dbReference>
<dbReference type="SUPFAM" id="SSF52402">
    <property type="entry name" value="Adenine nucleotide alpha hydrolases-like"/>
    <property type="match status" value="2"/>
</dbReference>
<dbReference type="AlphaFoldDB" id="A0A1Z4EIZ5"/>
<proteinExistence type="inferred from homology"/>
<organism evidence="2 3">
    <name type="scientific">Mycobacterium shigaense</name>
    <dbReference type="NCBI Taxonomy" id="722731"/>
    <lineage>
        <taxon>Bacteria</taxon>
        <taxon>Bacillati</taxon>
        <taxon>Actinomycetota</taxon>
        <taxon>Actinomycetes</taxon>
        <taxon>Mycobacteriales</taxon>
        <taxon>Mycobacteriaceae</taxon>
        <taxon>Mycobacterium</taxon>
        <taxon>Mycobacterium simiae complex</taxon>
    </lineage>
</organism>
<dbReference type="EMBL" id="AP018164">
    <property type="protein sequence ID" value="BAX92959.1"/>
    <property type="molecule type" value="Genomic_DNA"/>
</dbReference>
<evidence type="ECO:0000313" key="2">
    <source>
        <dbReference type="EMBL" id="BAX92959.1"/>
    </source>
</evidence>
<gene>
    <name evidence="2" type="ORF">MSG_02815</name>
</gene>
<dbReference type="PRINTS" id="PR01438">
    <property type="entry name" value="UNVRSLSTRESS"/>
</dbReference>
<sequence>MLDRYPPKSVIVGIDGSQAAIRAARWAVPEVAGTDIPLRLIYVTPACSTEHSGARAALMASEEVVHGACSAVDEMGESLKLEAEIFDGRPVPALIAASRFATLLCVGDKGAAQHPDDWLGSTARELARSAHCSVAIVRGSGAARSGARCILARVDESPDDLDVLDFAVDEALRRQAPLRVLTTAQSSGRGGHGDRTNRGALDVLLQRLRNDYPEVEIGIEPLAGSFLGYVCAHAATTQLIMISSARAGEVQQLLGPDGGQALRASDCSLLVVGLERLARQP</sequence>
<dbReference type="InterPro" id="IPR006015">
    <property type="entry name" value="Universal_stress_UspA"/>
</dbReference>
<dbReference type="InterPro" id="IPR006016">
    <property type="entry name" value="UspA"/>
</dbReference>
<evidence type="ECO:0000256" key="1">
    <source>
        <dbReference type="ARBA" id="ARBA00008791"/>
    </source>
</evidence>
<dbReference type="PANTHER" id="PTHR46268:SF6">
    <property type="entry name" value="UNIVERSAL STRESS PROTEIN UP12"/>
    <property type="match status" value="1"/>
</dbReference>
<accession>A0A1Z4EIZ5</accession>
<evidence type="ECO:0000313" key="3">
    <source>
        <dbReference type="Proteomes" id="UP000217736"/>
    </source>
</evidence>
<name>A0A1Z4EIZ5_9MYCO</name>
<dbReference type="Gene3D" id="3.40.50.620">
    <property type="entry name" value="HUPs"/>
    <property type="match status" value="2"/>
</dbReference>
<dbReference type="KEGG" id="mshg:MSG_02815"/>
<protein>
    <submittedName>
        <fullName evidence="2">Uncharacterized protein</fullName>
    </submittedName>
</protein>
<dbReference type="Pfam" id="PF00582">
    <property type="entry name" value="Usp"/>
    <property type="match status" value="1"/>
</dbReference>
<comment type="similarity">
    <text evidence="1">Belongs to the universal stress protein A family.</text>
</comment>
<dbReference type="Proteomes" id="UP000217736">
    <property type="component" value="Chromosome"/>
</dbReference>